<name>A0ACD5FQJ2_STAHY</name>
<sequence>MKIVAVTSCPNGIAHTYMAQEKLEQAAHELGIDIKVETQGGVGVENQLTAKDIEEADGVIIAADRQVDLSRFHGKLLINENVRAGIHHPKDLIERIQQKKASVYQSETQDENAKLSSDEKQKHKGMQHVYQHLMNGVSFMVPFIVVGGLLIAIALSLGGEKTATHGIVVPDDSFWKPFEKIGALAFSFMVPILAGYIAMSIADKPGLVPGMIGGAIAADGSFYGSDAGAGFLGGIVAGFLAGYIAKWIKQVKVPKAMAPIMPIIIIPIISSVIVGLIFIYVIGAPIAGVFAGLTAWLKGMQGANIVILAMIIGAMIAFDMGGPVNKVAFLFGSALIAEGNYSVMGMVAVAVCTPPIGLGIATFVNRRKFNHNEIEMGKASFTMGLFGITEGAIPFAAQDPLRIIPANIIGAMVAAVIAALGGVGDRVAHGGPIVAVLGGIDKVLIFFIAVIIGSLVTAALVLVLKKRSPIVATAGGPETSIETTENIGHADATTNTDASQTQLIHKNTTMIKTQPMTRDEAIEHMVSNLDKHGYVKDKATLTRDIFAREAESTTALGMNIAMPHAKSAGIKEPVVSVVKNNAGVTWESLDGTVPQIVFLITVPEHSHDMHLKTLQNLSRHLMDDAKRVALLQSQTEDELYQHMLDIMK</sequence>
<protein>
    <submittedName>
        <fullName evidence="1">Fructose-specific PTS transporter subunit EIIC</fullName>
    </submittedName>
</protein>
<accession>A0ACD5FQJ2</accession>
<reference evidence="1" key="1">
    <citation type="submission" date="2024-09" db="EMBL/GenBank/DDBJ databases">
        <authorList>
            <person name="Gagne-Thivierge C."/>
        </authorList>
    </citation>
    <scope>NUCLEOTIDE SEQUENCE</scope>
    <source>
        <strain evidence="1">SC310</strain>
    </source>
</reference>
<dbReference type="Proteomes" id="UP001234913">
    <property type="component" value="Chromosome"/>
</dbReference>
<dbReference type="EMBL" id="CP171742">
    <property type="protein sequence ID" value="XKR70235.1"/>
    <property type="molecule type" value="Genomic_DNA"/>
</dbReference>
<organism evidence="1 2">
    <name type="scientific">Staphylococcus hyicus</name>
    <dbReference type="NCBI Taxonomy" id="1284"/>
    <lineage>
        <taxon>Bacteria</taxon>
        <taxon>Bacillati</taxon>
        <taxon>Bacillota</taxon>
        <taxon>Bacilli</taxon>
        <taxon>Bacillales</taxon>
        <taxon>Staphylococcaceae</taxon>
        <taxon>Staphylococcus</taxon>
    </lineage>
</organism>
<evidence type="ECO:0000313" key="2">
    <source>
        <dbReference type="Proteomes" id="UP001234913"/>
    </source>
</evidence>
<keyword evidence="2" id="KW-1185">Reference proteome</keyword>
<evidence type="ECO:0000313" key="1">
    <source>
        <dbReference type="EMBL" id="XKR70235.1"/>
    </source>
</evidence>
<gene>
    <name evidence="1" type="ORF">QUC96_005270</name>
</gene>
<proteinExistence type="predicted"/>